<proteinExistence type="predicted"/>
<comment type="caution">
    <text evidence="1">The sequence shown here is derived from an EMBL/GenBank/DDBJ whole genome shotgun (WGS) entry which is preliminary data.</text>
</comment>
<gene>
    <name evidence="1" type="ORF">EDD78_106105</name>
</gene>
<dbReference type="AlphaFoldDB" id="A0A9X8Y878"/>
<reference evidence="1 2" key="1">
    <citation type="submission" date="2019-03" db="EMBL/GenBank/DDBJ databases">
        <title>Genomic Encyclopedia of Type Strains, Phase IV (KMG-IV): sequencing the most valuable type-strain genomes for metagenomic binning, comparative biology and taxonomic classification.</title>
        <authorList>
            <person name="Goeker M."/>
        </authorList>
    </citation>
    <scope>NUCLEOTIDE SEQUENCE [LARGE SCALE GENOMIC DNA]</scope>
    <source>
        <strain evidence="1 2">DSM 100433</strain>
    </source>
</reference>
<evidence type="ECO:0000313" key="2">
    <source>
        <dbReference type="Proteomes" id="UP000294682"/>
    </source>
</evidence>
<dbReference type="Proteomes" id="UP000294682">
    <property type="component" value="Unassembled WGS sequence"/>
</dbReference>
<protein>
    <submittedName>
        <fullName evidence="1">Uncharacterized protein</fullName>
    </submittedName>
</protein>
<keyword evidence="2" id="KW-1185">Reference proteome</keyword>
<accession>A0A9X8Y878</accession>
<evidence type="ECO:0000313" key="1">
    <source>
        <dbReference type="EMBL" id="TCL43245.1"/>
    </source>
</evidence>
<dbReference type="RefSeq" id="WP_079698777.1">
    <property type="nucleotide sequence ID" value="NZ_JADNAH010000125.1"/>
</dbReference>
<dbReference type="EMBL" id="SLUK01000006">
    <property type="protein sequence ID" value="TCL43245.1"/>
    <property type="molecule type" value="Genomic_DNA"/>
</dbReference>
<sequence length="63" mass="7446">MSKDIKQKILDELDSRISRLEEHENDEKPADNQYSELNHALSHAIGRPLMTELRDVRDFVERL</sequence>
<organism evidence="1 2">
    <name type="scientific">Harryflintia acetispora</name>
    <dbReference type="NCBI Taxonomy" id="1849041"/>
    <lineage>
        <taxon>Bacteria</taxon>
        <taxon>Bacillati</taxon>
        <taxon>Bacillota</taxon>
        <taxon>Clostridia</taxon>
        <taxon>Eubacteriales</taxon>
        <taxon>Oscillospiraceae</taxon>
        <taxon>Harryflintia</taxon>
    </lineage>
</organism>
<name>A0A9X8Y878_9FIRM</name>
<dbReference type="OrthoDB" id="1853890at2"/>